<proteinExistence type="predicted"/>
<keyword evidence="3" id="KW-0804">Transcription</keyword>
<dbReference type="PANTHER" id="PTHR47506:SF1">
    <property type="entry name" value="HTH-TYPE TRANSCRIPTIONAL REGULATOR YJDC"/>
    <property type="match status" value="1"/>
</dbReference>
<feature type="domain" description="HTH tetR-type" evidence="5">
    <location>
        <begin position="7"/>
        <end position="67"/>
    </location>
</feature>
<sequence length="201" mass="22233">MAGRPREFDRDTALNDARDLFWRCGYEGTSMSSLVATLGIASARIYKAFGSKEQLFREAVAHYEENEGGFAERALREPDITHAISRLLEDAVLLYTAQPLHLGCMVVSSTSGLSDENQSLAEWLSQQRNQRTQGIIDRFRRAAQEGQLSADASADLLGNYFATVLHGLSVQARDGVSRNDLSQVIALSLRLLETARSVPDR</sequence>
<dbReference type="STRING" id="1646377.BS640_18365"/>
<dbReference type="PANTHER" id="PTHR47506">
    <property type="entry name" value="TRANSCRIPTIONAL REGULATORY PROTEIN"/>
    <property type="match status" value="1"/>
</dbReference>
<dbReference type="GO" id="GO:0003677">
    <property type="term" value="F:DNA binding"/>
    <property type="evidence" value="ECO:0007669"/>
    <property type="project" value="UniProtKB-UniRule"/>
</dbReference>
<dbReference type="SUPFAM" id="SSF48498">
    <property type="entry name" value="Tetracyclin repressor-like, C-terminal domain"/>
    <property type="match status" value="1"/>
</dbReference>
<dbReference type="SUPFAM" id="SSF46689">
    <property type="entry name" value="Homeodomain-like"/>
    <property type="match status" value="1"/>
</dbReference>
<keyword evidence="1" id="KW-0805">Transcription regulation</keyword>
<evidence type="ECO:0000259" key="5">
    <source>
        <dbReference type="PROSITE" id="PS50977"/>
    </source>
</evidence>
<evidence type="ECO:0000256" key="1">
    <source>
        <dbReference type="ARBA" id="ARBA00023015"/>
    </source>
</evidence>
<dbReference type="InterPro" id="IPR009057">
    <property type="entry name" value="Homeodomain-like_sf"/>
</dbReference>
<dbReference type="GeneID" id="93565227"/>
<evidence type="ECO:0000256" key="4">
    <source>
        <dbReference type="PROSITE-ProRule" id="PRU00335"/>
    </source>
</evidence>
<name>A0A1X0WBH1_9GAMM</name>
<dbReference type="RefSeq" id="WP_084913065.1">
    <property type="nucleotide sequence ID" value="NZ_CAUQAZ010000017.1"/>
</dbReference>
<evidence type="ECO:0000313" key="7">
    <source>
        <dbReference type="Proteomes" id="UP000192536"/>
    </source>
</evidence>
<evidence type="ECO:0000313" key="6">
    <source>
        <dbReference type="EMBL" id="ORJ24063.1"/>
    </source>
</evidence>
<dbReference type="AlphaFoldDB" id="A0A1X0WBH1"/>
<reference evidence="6 7" key="1">
    <citation type="journal article" date="2017" name="Int. J. Syst. Evol. Microbiol.">
        <title>Rouxiella badensis sp. nov. and Rouxiella silvae sp. nov. isolated from peat bog soil in Germany and emendation of the genus description.</title>
        <authorList>
            <person name="Le Fleche-Mateos A."/>
            <person name="Kugler J.H."/>
            <person name="Hansen S.H."/>
            <person name="Syldatk C."/>
            <person name="Hausmann R."/>
            <person name="Lomprez F."/>
            <person name="Vandenbogaert M."/>
            <person name="Manuguerra J.C."/>
            <person name="Grimont P.A."/>
        </authorList>
    </citation>
    <scope>NUCLEOTIDE SEQUENCE [LARGE SCALE GENOMIC DNA]</scope>
    <source>
        <strain evidence="6 7">DSM 100043</strain>
    </source>
</reference>
<organism evidence="6 7">
    <name type="scientific">Rouxiella badensis</name>
    <dbReference type="NCBI Taxonomy" id="1646377"/>
    <lineage>
        <taxon>Bacteria</taxon>
        <taxon>Pseudomonadati</taxon>
        <taxon>Pseudomonadota</taxon>
        <taxon>Gammaproteobacteria</taxon>
        <taxon>Enterobacterales</taxon>
        <taxon>Yersiniaceae</taxon>
        <taxon>Rouxiella</taxon>
    </lineage>
</organism>
<dbReference type="Gene3D" id="1.10.357.10">
    <property type="entry name" value="Tetracycline Repressor, domain 2"/>
    <property type="match status" value="1"/>
</dbReference>
<evidence type="ECO:0000256" key="3">
    <source>
        <dbReference type="ARBA" id="ARBA00023163"/>
    </source>
</evidence>
<dbReference type="InterPro" id="IPR023772">
    <property type="entry name" value="DNA-bd_HTH_TetR-type_CS"/>
</dbReference>
<dbReference type="EMBL" id="MRWE01000036">
    <property type="protein sequence ID" value="ORJ24063.1"/>
    <property type="molecule type" value="Genomic_DNA"/>
</dbReference>
<gene>
    <name evidence="6" type="ORF">BS640_18365</name>
</gene>
<evidence type="ECO:0000256" key="2">
    <source>
        <dbReference type="ARBA" id="ARBA00023125"/>
    </source>
</evidence>
<keyword evidence="2 4" id="KW-0238">DNA-binding</keyword>
<feature type="DNA-binding region" description="H-T-H motif" evidence="4">
    <location>
        <begin position="30"/>
        <end position="49"/>
    </location>
</feature>
<dbReference type="InterPro" id="IPR036271">
    <property type="entry name" value="Tet_transcr_reg_TetR-rel_C_sf"/>
</dbReference>
<dbReference type="Proteomes" id="UP000192536">
    <property type="component" value="Unassembled WGS sequence"/>
</dbReference>
<keyword evidence="7" id="KW-1185">Reference proteome</keyword>
<comment type="caution">
    <text evidence="6">The sequence shown here is derived from an EMBL/GenBank/DDBJ whole genome shotgun (WGS) entry which is preliminary data.</text>
</comment>
<dbReference type="Pfam" id="PF00440">
    <property type="entry name" value="TetR_N"/>
    <property type="match status" value="1"/>
</dbReference>
<protein>
    <submittedName>
        <fullName evidence="6">TetR family transcriptional regulator</fullName>
    </submittedName>
</protein>
<accession>A0A1X0WBH1</accession>
<dbReference type="PROSITE" id="PS01081">
    <property type="entry name" value="HTH_TETR_1"/>
    <property type="match status" value="1"/>
</dbReference>
<dbReference type="InterPro" id="IPR001647">
    <property type="entry name" value="HTH_TetR"/>
</dbReference>
<dbReference type="PROSITE" id="PS50977">
    <property type="entry name" value="HTH_TETR_2"/>
    <property type="match status" value="1"/>
</dbReference>
<dbReference type="Gene3D" id="1.10.10.60">
    <property type="entry name" value="Homeodomain-like"/>
    <property type="match status" value="1"/>
</dbReference>